<dbReference type="Gene3D" id="1.25.40.10">
    <property type="entry name" value="Tetratricopeptide repeat domain"/>
    <property type="match status" value="1"/>
</dbReference>
<accession>A0A1Y1QY39</accession>
<dbReference type="SUPFAM" id="SSF48452">
    <property type="entry name" value="TPR-like"/>
    <property type="match status" value="1"/>
</dbReference>
<evidence type="ECO:0000313" key="2">
    <source>
        <dbReference type="EMBL" id="OQX16494.1"/>
    </source>
</evidence>
<dbReference type="InterPro" id="IPR014562">
    <property type="entry name" value="UCP030959_TPR_rpt-cont"/>
</dbReference>
<dbReference type="EMBL" id="MTEJ01000004">
    <property type="protein sequence ID" value="OQX16494.1"/>
    <property type="molecule type" value="Genomic_DNA"/>
</dbReference>
<dbReference type="Pfam" id="PF13174">
    <property type="entry name" value="TPR_6"/>
    <property type="match status" value="1"/>
</dbReference>
<dbReference type="PIRSF" id="PIRSF030959">
    <property type="entry name" value="UCP030959"/>
    <property type="match status" value="1"/>
</dbReference>
<dbReference type="InterPro" id="IPR011990">
    <property type="entry name" value="TPR-like_helical_dom_sf"/>
</dbReference>
<proteinExistence type="predicted"/>
<evidence type="ECO:0000256" key="1">
    <source>
        <dbReference type="SAM" id="Phobius"/>
    </source>
</evidence>
<keyword evidence="1" id="KW-0812">Transmembrane</keyword>
<dbReference type="Pfam" id="PF13432">
    <property type="entry name" value="TPR_16"/>
    <property type="match status" value="1"/>
</dbReference>
<protein>
    <submittedName>
        <fullName evidence="2">Uncharacterized protein</fullName>
    </submittedName>
</protein>
<evidence type="ECO:0000313" key="3">
    <source>
        <dbReference type="Proteomes" id="UP000192491"/>
    </source>
</evidence>
<name>A0A1Y1QY39_9GAMM</name>
<keyword evidence="1" id="KW-1133">Transmembrane helix</keyword>
<keyword evidence="1" id="KW-0472">Membrane</keyword>
<reference evidence="2 3" key="1">
    <citation type="submission" date="2017-01" db="EMBL/GenBank/DDBJ databases">
        <title>Novel large sulfur bacteria in the metagenomes of groundwater-fed chemosynthetic microbial mats in the Lake Huron basin.</title>
        <authorList>
            <person name="Sharrar A.M."/>
            <person name="Flood B.E."/>
            <person name="Bailey J.V."/>
            <person name="Jones D.S."/>
            <person name="Biddanda B."/>
            <person name="Ruberg S.A."/>
            <person name="Marcus D.N."/>
            <person name="Dick G.J."/>
        </authorList>
    </citation>
    <scope>NUCLEOTIDE SEQUENCE [LARGE SCALE GENOMIC DNA]</scope>
    <source>
        <strain evidence="2">A8</strain>
    </source>
</reference>
<dbReference type="Proteomes" id="UP000192491">
    <property type="component" value="Unassembled WGS sequence"/>
</dbReference>
<organism evidence="2 3">
    <name type="scientific">Thiothrix lacustris</name>
    <dbReference type="NCBI Taxonomy" id="525917"/>
    <lineage>
        <taxon>Bacteria</taxon>
        <taxon>Pseudomonadati</taxon>
        <taxon>Pseudomonadota</taxon>
        <taxon>Gammaproteobacteria</taxon>
        <taxon>Thiotrichales</taxon>
        <taxon>Thiotrichaceae</taxon>
        <taxon>Thiothrix</taxon>
    </lineage>
</organism>
<dbReference type="InterPro" id="IPR019734">
    <property type="entry name" value="TPR_rpt"/>
</dbReference>
<feature type="transmembrane region" description="Helical" evidence="1">
    <location>
        <begin position="26"/>
        <end position="46"/>
    </location>
</feature>
<sequence>MPVLGGLIILIQIAFAIHAIRTGRETFWIYIIAFLPGIGCAVYFFTQILPEMQNNRAVRSAGNTILKAIDPERELRRRKEELEIADTVQNRVKLADECIESGFPTEAIALLQRCLNNGHNDPDILLKLAQAQFVAAQFQETVDTLDSLIRANPNFRSPDGHLLYARSLEALGKIPQALEEYQALAVSYPGEEARWHYAHLLHQQGQTGRARQVLEEMQLRARRSPKYYRRKEQEWLKQAEQLLKTLQA</sequence>
<gene>
    <name evidence="2" type="ORF">BWK73_03600</name>
</gene>
<comment type="caution">
    <text evidence="2">The sequence shown here is derived from an EMBL/GenBank/DDBJ whole genome shotgun (WGS) entry which is preliminary data.</text>
</comment>
<dbReference type="AlphaFoldDB" id="A0A1Y1QY39"/>